<reference evidence="7 8" key="1">
    <citation type="submission" date="2019-03" db="EMBL/GenBank/DDBJ databases">
        <title>Paraburkholderia sp. 4M-K11, isolated from subtropical forest soil.</title>
        <authorList>
            <person name="Gao Z.-H."/>
            <person name="Qiu L.-H."/>
        </authorList>
    </citation>
    <scope>NUCLEOTIDE SEQUENCE [LARGE SCALE GENOMIC DNA]</scope>
    <source>
        <strain evidence="7 8">4M-K11</strain>
    </source>
</reference>
<evidence type="ECO:0000256" key="3">
    <source>
        <dbReference type="ARBA" id="ARBA00023163"/>
    </source>
</evidence>
<evidence type="ECO:0000259" key="6">
    <source>
        <dbReference type="PROSITE" id="PS50977"/>
    </source>
</evidence>
<dbReference type="SUPFAM" id="SSF46689">
    <property type="entry name" value="Homeodomain-like"/>
    <property type="match status" value="1"/>
</dbReference>
<dbReference type="InterPro" id="IPR025996">
    <property type="entry name" value="MT1864/Rv1816-like_C"/>
</dbReference>
<keyword evidence="2 4" id="KW-0238">DNA-binding</keyword>
<dbReference type="InterPro" id="IPR050109">
    <property type="entry name" value="HTH-type_TetR-like_transc_reg"/>
</dbReference>
<dbReference type="InterPro" id="IPR009057">
    <property type="entry name" value="Homeodomain-like_sf"/>
</dbReference>
<evidence type="ECO:0000256" key="5">
    <source>
        <dbReference type="SAM" id="MobiDB-lite"/>
    </source>
</evidence>
<feature type="compositionally biased region" description="Low complexity" evidence="5">
    <location>
        <begin position="132"/>
        <end position="147"/>
    </location>
</feature>
<comment type="caution">
    <text evidence="7">The sequence shown here is derived from an EMBL/GenBank/DDBJ whole genome shotgun (WGS) entry which is preliminary data.</text>
</comment>
<evidence type="ECO:0000256" key="1">
    <source>
        <dbReference type="ARBA" id="ARBA00023015"/>
    </source>
</evidence>
<evidence type="ECO:0000256" key="4">
    <source>
        <dbReference type="PROSITE-ProRule" id="PRU00335"/>
    </source>
</evidence>
<dbReference type="SUPFAM" id="SSF48498">
    <property type="entry name" value="Tetracyclin repressor-like, C-terminal domain"/>
    <property type="match status" value="1"/>
</dbReference>
<accession>A0A4R5MFB4</accession>
<gene>
    <name evidence="7" type="ORF">EYW47_05625</name>
</gene>
<protein>
    <submittedName>
        <fullName evidence="7">TetR family transcriptional regulator</fullName>
    </submittedName>
</protein>
<dbReference type="Pfam" id="PF13305">
    <property type="entry name" value="TetR_C_33"/>
    <property type="match status" value="1"/>
</dbReference>
<keyword evidence="3" id="KW-0804">Transcription</keyword>
<name>A0A4R5MFB4_9BURK</name>
<feature type="domain" description="HTH tetR-type" evidence="6">
    <location>
        <begin position="16"/>
        <end position="76"/>
    </location>
</feature>
<feature type="region of interest" description="Disordered" evidence="5">
    <location>
        <begin position="125"/>
        <end position="147"/>
    </location>
</feature>
<dbReference type="InterPro" id="IPR001647">
    <property type="entry name" value="HTH_TetR"/>
</dbReference>
<dbReference type="Proteomes" id="UP000295722">
    <property type="component" value="Unassembled WGS sequence"/>
</dbReference>
<dbReference type="Pfam" id="PF00440">
    <property type="entry name" value="TetR_N"/>
    <property type="match status" value="1"/>
</dbReference>
<evidence type="ECO:0000256" key="2">
    <source>
        <dbReference type="ARBA" id="ARBA00023125"/>
    </source>
</evidence>
<dbReference type="EMBL" id="SMRP01000002">
    <property type="protein sequence ID" value="TDG25317.1"/>
    <property type="molecule type" value="Genomic_DNA"/>
</dbReference>
<sequence length="256" mass="26905">MSPTEPNDRSAAALRVALRARILDAARRIVTRDGLRALSMRKLAEAIGYSPASLYSYFESRDAIARALGREGFAQLLAHLEPLGTIGEPRERLHALAHGYVAFARAHRQAYRLMYVEAGEGGRSAPQAVGRAATPETAASPAPAQQDDALSCEEAARVADLFADALEALAAAGQLRQGAPGESALLARALWAMLHGVVAFSLIGPEFAGEASLVPIVDAALDGWLAEPVSAHGSAQARHDTSPPARVAKQTQEGSS</sequence>
<dbReference type="PRINTS" id="PR00455">
    <property type="entry name" value="HTHTETR"/>
</dbReference>
<feature type="DNA-binding region" description="H-T-H motif" evidence="4">
    <location>
        <begin position="39"/>
        <end position="58"/>
    </location>
</feature>
<dbReference type="RefSeq" id="WP_133193881.1">
    <property type="nucleotide sequence ID" value="NZ_JBHUCW010000006.1"/>
</dbReference>
<feature type="region of interest" description="Disordered" evidence="5">
    <location>
        <begin position="232"/>
        <end position="256"/>
    </location>
</feature>
<keyword evidence="8" id="KW-1185">Reference proteome</keyword>
<evidence type="ECO:0000313" key="8">
    <source>
        <dbReference type="Proteomes" id="UP000295722"/>
    </source>
</evidence>
<proteinExistence type="predicted"/>
<dbReference type="GO" id="GO:0000976">
    <property type="term" value="F:transcription cis-regulatory region binding"/>
    <property type="evidence" value="ECO:0007669"/>
    <property type="project" value="TreeGrafter"/>
</dbReference>
<dbReference type="PANTHER" id="PTHR30055:SF234">
    <property type="entry name" value="HTH-TYPE TRANSCRIPTIONAL REGULATOR BETI"/>
    <property type="match status" value="1"/>
</dbReference>
<evidence type="ECO:0000313" key="7">
    <source>
        <dbReference type="EMBL" id="TDG25317.1"/>
    </source>
</evidence>
<dbReference type="OrthoDB" id="63332at2"/>
<organism evidence="7 8">
    <name type="scientific">Paraburkholderia silviterrae</name>
    <dbReference type="NCBI Taxonomy" id="2528715"/>
    <lineage>
        <taxon>Bacteria</taxon>
        <taxon>Pseudomonadati</taxon>
        <taxon>Pseudomonadota</taxon>
        <taxon>Betaproteobacteria</taxon>
        <taxon>Burkholderiales</taxon>
        <taxon>Burkholderiaceae</taxon>
        <taxon>Paraburkholderia</taxon>
    </lineage>
</organism>
<dbReference type="Gene3D" id="1.10.357.10">
    <property type="entry name" value="Tetracycline Repressor, domain 2"/>
    <property type="match status" value="1"/>
</dbReference>
<dbReference type="InterPro" id="IPR036271">
    <property type="entry name" value="Tet_transcr_reg_TetR-rel_C_sf"/>
</dbReference>
<dbReference type="PANTHER" id="PTHR30055">
    <property type="entry name" value="HTH-TYPE TRANSCRIPTIONAL REGULATOR RUTR"/>
    <property type="match status" value="1"/>
</dbReference>
<keyword evidence="1" id="KW-0805">Transcription regulation</keyword>
<dbReference type="PROSITE" id="PS50977">
    <property type="entry name" value="HTH_TETR_2"/>
    <property type="match status" value="1"/>
</dbReference>
<dbReference type="GO" id="GO:0003700">
    <property type="term" value="F:DNA-binding transcription factor activity"/>
    <property type="evidence" value="ECO:0007669"/>
    <property type="project" value="TreeGrafter"/>
</dbReference>
<dbReference type="AlphaFoldDB" id="A0A4R5MFB4"/>